<accession>A0A2H0TCR0</accession>
<dbReference type="InterPro" id="IPR036390">
    <property type="entry name" value="WH_DNA-bd_sf"/>
</dbReference>
<gene>
    <name evidence="1" type="ORF">COU47_03100</name>
</gene>
<evidence type="ECO:0000313" key="1">
    <source>
        <dbReference type="EMBL" id="PIR69333.1"/>
    </source>
</evidence>
<reference evidence="2" key="1">
    <citation type="submission" date="2017-09" db="EMBL/GenBank/DDBJ databases">
        <title>Depth-based differentiation of microbial function through sediment-hosted aquifers and enrichment of novel symbionts in the deep terrestrial subsurface.</title>
        <authorList>
            <person name="Probst A.J."/>
            <person name="Ladd B."/>
            <person name="Jarett J.K."/>
            <person name="Geller-Mcgrath D.E."/>
            <person name="Sieber C.M.K."/>
            <person name="Emerson J.B."/>
            <person name="Anantharaman K."/>
            <person name="Thomas B.C."/>
            <person name="Malmstrom R."/>
            <person name="Stieglmeier M."/>
            <person name="Klingl A."/>
            <person name="Woyke T."/>
            <person name="Ryan C.M."/>
            <person name="Banfield J.F."/>
        </authorList>
    </citation>
    <scope>NUCLEOTIDE SEQUENCE [LARGE SCALE GENOMIC DNA]</scope>
</reference>
<dbReference type="AlphaFoldDB" id="A0A2H0TCR0"/>
<dbReference type="EMBL" id="PFCO01000008">
    <property type="protein sequence ID" value="PIR69333.1"/>
    <property type="molecule type" value="Genomic_DNA"/>
</dbReference>
<dbReference type="SUPFAM" id="SSF46785">
    <property type="entry name" value="Winged helix' DNA-binding domain"/>
    <property type="match status" value="1"/>
</dbReference>
<comment type="caution">
    <text evidence="1">The sequence shown here is derived from an EMBL/GenBank/DDBJ whole genome shotgun (WGS) entry which is preliminary data.</text>
</comment>
<evidence type="ECO:0000313" key="2">
    <source>
        <dbReference type="Proteomes" id="UP000231503"/>
    </source>
</evidence>
<protein>
    <submittedName>
        <fullName evidence="1">Uncharacterized protein</fullName>
    </submittedName>
</protein>
<proteinExistence type="predicted"/>
<name>A0A2H0TCR0_9BACT</name>
<sequence>MVKEKKRKETMHDEKCPPLAGVEEVMMETLDAAEPMTGTMLHAILEERGYSQSVVNEHLWSLIDRGYIEMTDDGRFIKHETPMQNASCDFV</sequence>
<organism evidence="1 2">
    <name type="scientific">Candidatus Niyogibacteria bacterium CG10_big_fil_rev_8_21_14_0_10_46_36</name>
    <dbReference type="NCBI Taxonomy" id="1974726"/>
    <lineage>
        <taxon>Bacteria</taxon>
        <taxon>Candidatus Niyogiibacteriota</taxon>
    </lineage>
</organism>
<dbReference type="Proteomes" id="UP000231503">
    <property type="component" value="Unassembled WGS sequence"/>
</dbReference>